<sequence length="123" mass="13362">MPSDLDHTPTVMPLPAGQALRLHVAAGTVLHAAAGEMVLAGPMQWLAGHCHMPQQRLLTGNTWVVPTRGWLTVSALRGGALSVTVPPGWLARLRARLARPWHRPRPAARPVPLPIPDPARQRR</sequence>
<evidence type="ECO:0008006" key="4">
    <source>
        <dbReference type="Google" id="ProtNLM"/>
    </source>
</evidence>
<dbReference type="OrthoDB" id="8964799at2"/>
<proteinExistence type="predicted"/>
<feature type="region of interest" description="Disordered" evidence="1">
    <location>
        <begin position="103"/>
        <end position="123"/>
    </location>
</feature>
<evidence type="ECO:0000313" key="3">
    <source>
        <dbReference type="Proteomes" id="UP000075238"/>
    </source>
</evidence>
<name>A0A142JGN8_9BURK</name>
<accession>A0A142JGN8</accession>
<organism evidence="2 3">
    <name type="scientific">Cupriavidus nantongensis</name>
    <dbReference type="NCBI Taxonomy" id="1796606"/>
    <lineage>
        <taxon>Bacteria</taxon>
        <taxon>Pseudomonadati</taxon>
        <taxon>Pseudomonadota</taxon>
        <taxon>Betaproteobacteria</taxon>
        <taxon>Burkholderiales</taxon>
        <taxon>Burkholderiaceae</taxon>
        <taxon>Cupriavidus</taxon>
    </lineage>
</organism>
<dbReference type="KEGG" id="cnan:A2G96_05615"/>
<dbReference type="AlphaFoldDB" id="A0A142JGN8"/>
<dbReference type="Proteomes" id="UP000075238">
    <property type="component" value="Chromosome 1"/>
</dbReference>
<dbReference type="EMBL" id="CP014844">
    <property type="protein sequence ID" value="AMR77250.1"/>
    <property type="molecule type" value="Genomic_DNA"/>
</dbReference>
<feature type="compositionally biased region" description="Pro residues" evidence="1">
    <location>
        <begin position="107"/>
        <end position="117"/>
    </location>
</feature>
<gene>
    <name evidence="2" type="ORF">A2G96_05615</name>
</gene>
<reference evidence="2 3" key="1">
    <citation type="submission" date="2016-03" db="EMBL/GenBank/DDBJ databases">
        <title>Complete genome sequence of a novel chlorpyrifos degrading bacterium, Cupriavidus nantongensis sp. X1.</title>
        <authorList>
            <person name="Fang L."/>
        </authorList>
    </citation>
    <scope>NUCLEOTIDE SEQUENCE [LARGE SCALE GENOMIC DNA]</scope>
    <source>
        <strain evidence="2 3">X1</strain>
    </source>
</reference>
<dbReference type="RefSeq" id="WP_062797505.1">
    <property type="nucleotide sequence ID" value="NZ_CP014844.1"/>
</dbReference>
<evidence type="ECO:0000256" key="1">
    <source>
        <dbReference type="SAM" id="MobiDB-lite"/>
    </source>
</evidence>
<evidence type="ECO:0000313" key="2">
    <source>
        <dbReference type="EMBL" id="AMR77250.1"/>
    </source>
</evidence>
<keyword evidence="3" id="KW-1185">Reference proteome</keyword>
<protein>
    <recommendedName>
        <fullName evidence="4">DUF2917 domain-containing protein</fullName>
    </recommendedName>
</protein>
<dbReference type="STRING" id="1796606.A2G96_05615"/>